<dbReference type="CDD" id="cd06579">
    <property type="entry name" value="TM_PBP1_transp_AraH_like"/>
    <property type="match status" value="1"/>
</dbReference>
<feature type="transmembrane region" description="Helical" evidence="11">
    <location>
        <begin position="253"/>
        <end position="270"/>
    </location>
</feature>
<keyword evidence="5" id="KW-0997">Cell inner membrane</keyword>
<evidence type="ECO:0000313" key="13">
    <source>
        <dbReference type="Proteomes" id="UP000708298"/>
    </source>
</evidence>
<keyword evidence="6 11" id="KW-0812">Transmembrane</keyword>
<evidence type="ECO:0000256" key="1">
    <source>
        <dbReference type="ARBA" id="ARBA00004651"/>
    </source>
</evidence>
<dbReference type="InterPro" id="IPR001851">
    <property type="entry name" value="ABC_transp_permease"/>
</dbReference>
<evidence type="ECO:0000313" key="12">
    <source>
        <dbReference type="EMBL" id="MCB8877088.1"/>
    </source>
</evidence>
<dbReference type="PANTHER" id="PTHR32196:SF29">
    <property type="entry name" value="AUTOINDUCER 2 IMPORT SYSTEM PERMEASE PROTEIN LSRC"/>
    <property type="match status" value="1"/>
</dbReference>
<name>A0A963YVV4_9PROT</name>
<dbReference type="Proteomes" id="UP000708298">
    <property type="component" value="Unassembled WGS sequence"/>
</dbReference>
<keyword evidence="7 11" id="KW-1133">Transmembrane helix</keyword>
<dbReference type="GO" id="GO:0022857">
    <property type="term" value="F:transmembrane transporter activity"/>
    <property type="evidence" value="ECO:0007669"/>
    <property type="project" value="InterPro"/>
</dbReference>
<evidence type="ECO:0000256" key="9">
    <source>
        <dbReference type="ARBA" id="ARBA00025439"/>
    </source>
</evidence>
<dbReference type="Pfam" id="PF02653">
    <property type="entry name" value="BPD_transp_2"/>
    <property type="match status" value="1"/>
</dbReference>
<dbReference type="AlphaFoldDB" id="A0A963YVV4"/>
<dbReference type="EMBL" id="JAESVB010000010">
    <property type="protein sequence ID" value="MCB8877088.1"/>
    <property type="molecule type" value="Genomic_DNA"/>
</dbReference>
<feature type="transmembrane region" description="Helical" evidence="11">
    <location>
        <begin position="134"/>
        <end position="152"/>
    </location>
</feature>
<dbReference type="RefSeq" id="WP_227322745.1">
    <property type="nucleotide sequence ID" value="NZ_JAESVB010000010.1"/>
</dbReference>
<keyword evidence="4" id="KW-1003">Cell membrane</keyword>
<comment type="subunit">
    <text evidence="2">The complex is composed of two ATP-binding proteins (LsrA), two transmembrane proteins (LsrC and LsrD) and a solute-binding protein (LsrB).</text>
</comment>
<accession>A0A963YVV4</accession>
<proteinExistence type="predicted"/>
<feature type="transmembrane region" description="Helical" evidence="11">
    <location>
        <begin position="54"/>
        <end position="74"/>
    </location>
</feature>
<feature type="transmembrane region" description="Helical" evidence="11">
    <location>
        <begin position="24"/>
        <end position="42"/>
    </location>
</feature>
<reference evidence="12" key="1">
    <citation type="journal article" date="2021" name="Microorganisms">
        <title>Acidisoma silvae sp. nov. and Acidisomacellulosilytica sp. nov., Two Acidophilic Bacteria Isolated from Decaying Wood, Hydrolyzing Cellulose and Producing Poly-3-hydroxybutyrate.</title>
        <authorList>
            <person name="Mieszkin S."/>
            <person name="Pouder E."/>
            <person name="Uroz S."/>
            <person name="Simon-Colin C."/>
            <person name="Alain K."/>
        </authorList>
    </citation>
    <scope>NUCLEOTIDE SEQUENCE</scope>
    <source>
        <strain evidence="12">HW T2.11</strain>
    </source>
</reference>
<evidence type="ECO:0000256" key="6">
    <source>
        <dbReference type="ARBA" id="ARBA00022692"/>
    </source>
</evidence>
<sequence length="326" mass="32976">MSAAGGLPRTGSALAIWPALRRSGLGPGLLMLAVVTGLNIALQPDFFSGASLSGNIATFAPTILICVAQAVIVLSRELDLSLGAGVSLINCVMASLPQDKVGGPLGVMAIAILVAILLGAVNGLLVAYAGLPSLVATFATGAIWFGLALTIMPQPGGVISDAIGDRYAGTLMGIPVPLLIIAVAMTGWAILARHRSGRRIMAVGSNPQAARDAGIPLRRTKLLAYLVAWILVALGAIAISAQTLSGDPRLGTSYTLASVAAVVIGGISLGGGRGTPWGALVGALVLGLVTNVIYFAGIASSWQEFVKGLVIVAALGFMVLEGQRRA</sequence>
<dbReference type="PANTHER" id="PTHR32196">
    <property type="entry name" value="ABC TRANSPORTER PERMEASE PROTEIN YPHD-RELATED-RELATED"/>
    <property type="match status" value="1"/>
</dbReference>
<evidence type="ECO:0000256" key="8">
    <source>
        <dbReference type="ARBA" id="ARBA00023136"/>
    </source>
</evidence>
<evidence type="ECO:0000256" key="4">
    <source>
        <dbReference type="ARBA" id="ARBA00022475"/>
    </source>
</evidence>
<comment type="subcellular location">
    <subcellularLocation>
        <location evidence="1">Cell membrane</location>
        <topology evidence="1">Multi-pass membrane protein</topology>
    </subcellularLocation>
</comment>
<reference evidence="12" key="2">
    <citation type="submission" date="2021-01" db="EMBL/GenBank/DDBJ databases">
        <authorList>
            <person name="Mieszkin S."/>
            <person name="Pouder E."/>
            <person name="Alain K."/>
        </authorList>
    </citation>
    <scope>NUCLEOTIDE SEQUENCE</scope>
    <source>
        <strain evidence="12">HW T2.11</strain>
    </source>
</reference>
<feature type="transmembrane region" description="Helical" evidence="11">
    <location>
        <begin position="105"/>
        <end position="127"/>
    </location>
</feature>
<dbReference type="GO" id="GO:0005886">
    <property type="term" value="C:plasma membrane"/>
    <property type="evidence" value="ECO:0007669"/>
    <property type="project" value="UniProtKB-SubCell"/>
</dbReference>
<evidence type="ECO:0000256" key="11">
    <source>
        <dbReference type="SAM" id="Phobius"/>
    </source>
</evidence>
<comment type="caution">
    <text evidence="12">The sequence shown here is derived from an EMBL/GenBank/DDBJ whole genome shotgun (WGS) entry which is preliminary data.</text>
</comment>
<keyword evidence="13" id="KW-1185">Reference proteome</keyword>
<evidence type="ECO:0000256" key="10">
    <source>
        <dbReference type="ARBA" id="ARBA00039382"/>
    </source>
</evidence>
<keyword evidence="3" id="KW-0813">Transport</keyword>
<comment type="function">
    <text evidence="9">Part of the ABC transporter complex LsrABCD involved in autoinducer 2 (AI-2) import. Probably responsible for the translocation of the substrate across the membrane.</text>
</comment>
<feature type="transmembrane region" description="Helical" evidence="11">
    <location>
        <begin position="172"/>
        <end position="191"/>
    </location>
</feature>
<evidence type="ECO:0000256" key="5">
    <source>
        <dbReference type="ARBA" id="ARBA00022519"/>
    </source>
</evidence>
<gene>
    <name evidence="12" type="ORF">ASILVAE211_17975</name>
</gene>
<organism evidence="12 13">
    <name type="scientific">Acidisoma silvae</name>
    <dbReference type="NCBI Taxonomy" id="2802396"/>
    <lineage>
        <taxon>Bacteria</taxon>
        <taxon>Pseudomonadati</taxon>
        <taxon>Pseudomonadota</taxon>
        <taxon>Alphaproteobacteria</taxon>
        <taxon>Acetobacterales</taxon>
        <taxon>Acidocellaceae</taxon>
        <taxon>Acidisoma</taxon>
    </lineage>
</organism>
<feature type="transmembrane region" description="Helical" evidence="11">
    <location>
        <begin position="222"/>
        <end position="241"/>
    </location>
</feature>
<keyword evidence="8 11" id="KW-0472">Membrane</keyword>
<feature type="transmembrane region" description="Helical" evidence="11">
    <location>
        <begin position="277"/>
        <end position="299"/>
    </location>
</feature>
<evidence type="ECO:0000256" key="2">
    <source>
        <dbReference type="ARBA" id="ARBA00011262"/>
    </source>
</evidence>
<evidence type="ECO:0000256" key="3">
    <source>
        <dbReference type="ARBA" id="ARBA00022448"/>
    </source>
</evidence>
<evidence type="ECO:0000256" key="7">
    <source>
        <dbReference type="ARBA" id="ARBA00022989"/>
    </source>
</evidence>
<feature type="transmembrane region" description="Helical" evidence="11">
    <location>
        <begin position="305"/>
        <end position="322"/>
    </location>
</feature>
<protein>
    <recommendedName>
        <fullName evidence="10">Autoinducer 2 import system permease protein LsrC</fullName>
    </recommendedName>
</protein>